<evidence type="ECO:0008006" key="3">
    <source>
        <dbReference type="Google" id="ProtNLM"/>
    </source>
</evidence>
<evidence type="ECO:0000313" key="1">
    <source>
        <dbReference type="EMBL" id="GGK74484.1"/>
    </source>
</evidence>
<comment type="caution">
    <text evidence="1">The sequence shown here is derived from an EMBL/GenBank/DDBJ whole genome shotgun (WGS) entry which is preliminary data.</text>
</comment>
<proteinExistence type="predicted"/>
<reference evidence="1" key="2">
    <citation type="submission" date="2020-09" db="EMBL/GenBank/DDBJ databases">
        <authorList>
            <person name="Sun Q."/>
            <person name="Zhou Y."/>
        </authorList>
    </citation>
    <scope>NUCLEOTIDE SEQUENCE</scope>
    <source>
        <strain evidence="1">CGMCC 4.7299</strain>
    </source>
</reference>
<gene>
    <name evidence="1" type="ORF">GCM10012284_05540</name>
</gene>
<keyword evidence="2" id="KW-1185">Reference proteome</keyword>
<dbReference type="InterPro" id="IPR024364">
    <property type="entry name" value="Baseplate_phage_T4-like"/>
</dbReference>
<sequence length="241" mass="25535">MVSSVPDLLAGWELGLSADQSRRAVLLHSLARPGEPADGLLGVSVGERDADLVRLRRRLFGDAVPLRCACAACGEELEFTFDLAVIPVRAVPAGEQRVASGDWTVLVRPPTTGDLLAVGAAPPQQARRVLLAACVVEAAQGGRPADAGDLPADVCRRVAEACAAADPQADITLTTTCVACGQQTAAALDIGAVLWAELDHWARSLLLDVHLLARTYGWTEAEVFALSPLRRRYYLELAGHD</sequence>
<name>A0A8J3BSU3_9ACTN</name>
<protein>
    <recommendedName>
        <fullName evidence="3">Phage baseplate protein</fullName>
    </recommendedName>
</protein>
<dbReference type="AlphaFoldDB" id="A0A8J3BSU3"/>
<dbReference type="EMBL" id="BMMX01000001">
    <property type="protein sequence ID" value="GGK74484.1"/>
    <property type="molecule type" value="Genomic_DNA"/>
</dbReference>
<dbReference type="Pfam" id="PF12322">
    <property type="entry name" value="T4_baseplate"/>
    <property type="match status" value="1"/>
</dbReference>
<accession>A0A8J3BSU3</accession>
<dbReference type="RefSeq" id="WP_189077390.1">
    <property type="nucleotide sequence ID" value="NZ_BMMX01000001.1"/>
</dbReference>
<reference evidence="1" key="1">
    <citation type="journal article" date="2014" name="Int. J. Syst. Evol. Microbiol.">
        <title>Complete genome sequence of Corynebacterium casei LMG S-19264T (=DSM 44701T), isolated from a smear-ripened cheese.</title>
        <authorList>
            <consortium name="US DOE Joint Genome Institute (JGI-PGF)"/>
            <person name="Walter F."/>
            <person name="Albersmeier A."/>
            <person name="Kalinowski J."/>
            <person name="Ruckert C."/>
        </authorList>
    </citation>
    <scope>NUCLEOTIDE SEQUENCE</scope>
    <source>
        <strain evidence="1">CGMCC 4.7299</strain>
    </source>
</reference>
<dbReference type="Proteomes" id="UP000656042">
    <property type="component" value="Unassembled WGS sequence"/>
</dbReference>
<organism evidence="1 2">
    <name type="scientific">Mangrovihabitans endophyticus</name>
    <dbReference type="NCBI Taxonomy" id="1751298"/>
    <lineage>
        <taxon>Bacteria</taxon>
        <taxon>Bacillati</taxon>
        <taxon>Actinomycetota</taxon>
        <taxon>Actinomycetes</taxon>
        <taxon>Micromonosporales</taxon>
        <taxon>Micromonosporaceae</taxon>
        <taxon>Mangrovihabitans</taxon>
    </lineage>
</organism>
<evidence type="ECO:0000313" key="2">
    <source>
        <dbReference type="Proteomes" id="UP000656042"/>
    </source>
</evidence>